<keyword evidence="16" id="KW-1185">Reference proteome</keyword>
<gene>
    <name evidence="14" type="ORF">BAY32_15535</name>
    <name evidence="15" type="ORF">BB021_08755</name>
</gene>
<dbReference type="Proteomes" id="UP000190816">
    <property type="component" value="Unassembled WGS sequence"/>
</dbReference>
<evidence type="ECO:0000256" key="8">
    <source>
        <dbReference type="ARBA" id="ARBA00023136"/>
    </source>
</evidence>
<dbReference type="Pfam" id="PF02687">
    <property type="entry name" value="FtsX"/>
    <property type="match status" value="1"/>
</dbReference>
<comment type="similarity">
    <text evidence="2 10">Belongs to the ABC-4 integral membrane protein family. FtsX subfamily.</text>
</comment>
<evidence type="ECO:0000256" key="2">
    <source>
        <dbReference type="ARBA" id="ARBA00007379"/>
    </source>
</evidence>
<comment type="function">
    <text evidence="10">Required for cell division and gliding motility.</text>
</comment>
<evidence type="ECO:0000259" key="13">
    <source>
        <dbReference type="Pfam" id="PF18075"/>
    </source>
</evidence>
<dbReference type="Gene3D" id="3.30.70.3040">
    <property type="match status" value="1"/>
</dbReference>
<dbReference type="InterPro" id="IPR003838">
    <property type="entry name" value="ABC3_permease_C"/>
</dbReference>
<keyword evidence="8 10" id="KW-0472">Membrane</keyword>
<keyword evidence="7 11" id="KW-1133">Transmembrane helix</keyword>
<comment type="subcellular location">
    <subcellularLocation>
        <location evidence="10">Cell inner membrane</location>
    </subcellularLocation>
    <subcellularLocation>
        <location evidence="1">Cell membrane</location>
        <topology evidence="1">Multi-pass membrane protein</topology>
    </subcellularLocation>
</comment>
<dbReference type="PANTHER" id="PTHR47755">
    <property type="entry name" value="CELL DIVISION PROTEIN FTSX"/>
    <property type="match status" value="1"/>
</dbReference>
<dbReference type="InterPro" id="IPR004513">
    <property type="entry name" value="FtsX"/>
</dbReference>
<evidence type="ECO:0000256" key="3">
    <source>
        <dbReference type="ARBA" id="ARBA00021907"/>
    </source>
</evidence>
<keyword evidence="9 10" id="KW-0131">Cell cycle</keyword>
<evidence type="ECO:0000313" key="15">
    <source>
        <dbReference type="EMBL" id="OPB87356.1"/>
    </source>
</evidence>
<dbReference type="PANTHER" id="PTHR47755:SF1">
    <property type="entry name" value="CELL DIVISION PROTEIN FTSX"/>
    <property type="match status" value="1"/>
</dbReference>
<keyword evidence="6 11" id="KW-0812">Transmembrane</keyword>
<evidence type="ECO:0000313" key="17">
    <source>
        <dbReference type="Proteomes" id="UP000190816"/>
    </source>
</evidence>
<dbReference type="Proteomes" id="UP000190016">
    <property type="component" value="Unassembled WGS sequence"/>
</dbReference>
<dbReference type="RefSeq" id="WP_078401926.1">
    <property type="nucleotide sequence ID" value="NZ_CP016377.1"/>
</dbReference>
<feature type="transmembrane region" description="Helical" evidence="11">
    <location>
        <begin position="170"/>
        <end position="191"/>
    </location>
</feature>
<keyword evidence="4 10" id="KW-1003">Cell membrane</keyword>
<comment type="caution">
    <text evidence="14">The sequence shown here is derived from an EMBL/GenBank/DDBJ whole genome shotgun (WGS) entry which is preliminary data.</text>
</comment>
<feature type="domain" description="ABC3 transporter permease C-terminal" evidence="12">
    <location>
        <begin position="176"/>
        <end position="291"/>
    </location>
</feature>
<dbReference type="AlphaFoldDB" id="A0AAJ3NG79"/>
<evidence type="ECO:0000256" key="7">
    <source>
        <dbReference type="ARBA" id="ARBA00022989"/>
    </source>
</evidence>
<evidence type="ECO:0000256" key="11">
    <source>
        <dbReference type="SAM" id="Phobius"/>
    </source>
</evidence>
<evidence type="ECO:0000313" key="14">
    <source>
        <dbReference type="EMBL" id="OPB80431.1"/>
    </source>
</evidence>
<evidence type="ECO:0000256" key="1">
    <source>
        <dbReference type="ARBA" id="ARBA00004651"/>
    </source>
</evidence>
<dbReference type="Pfam" id="PF18075">
    <property type="entry name" value="FtsX_ECD"/>
    <property type="match status" value="1"/>
</dbReference>
<dbReference type="EMBL" id="MAIC01000003">
    <property type="protein sequence ID" value="OPB80431.1"/>
    <property type="molecule type" value="Genomic_DNA"/>
</dbReference>
<dbReference type="InterPro" id="IPR040690">
    <property type="entry name" value="FtsX_ECD"/>
</dbReference>
<dbReference type="GO" id="GO:0051301">
    <property type="term" value="P:cell division"/>
    <property type="evidence" value="ECO:0007669"/>
    <property type="project" value="UniProtKB-KW"/>
</dbReference>
<dbReference type="PIRSF" id="PIRSF003097">
    <property type="entry name" value="FtsX"/>
    <property type="match status" value="1"/>
</dbReference>
<evidence type="ECO:0000256" key="6">
    <source>
        <dbReference type="ARBA" id="ARBA00022692"/>
    </source>
</evidence>
<evidence type="ECO:0000259" key="12">
    <source>
        <dbReference type="Pfam" id="PF02687"/>
    </source>
</evidence>
<evidence type="ECO:0000256" key="9">
    <source>
        <dbReference type="ARBA" id="ARBA00023306"/>
    </source>
</evidence>
<evidence type="ECO:0000313" key="16">
    <source>
        <dbReference type="Proteomes" id="UP000190016"/>
    </source>
</evidence>
<dbReference type="KEGG" id="ego:BBD34_00195"/>
<name>A0AAJ3NG79_9FLAO</name>
<keyword evidence="5 10" id="KW-0132">Cell division</keyword>
<dbReference type="EMBL" id="MBDS01000016">
    <property type="protein sequence ID" value="OPB87356.1"/>
    <property type="molecule type" value="Genomic_DNA"/>
</dbReference>
<evidence type="ECO:0000256" key="10">
    <source>
        <dbReference type="PIRNR" id="PIRNR003097"/>
    </source>
</evidence>
<proteinExistence type="inferred from homology"/>
<reference evidence="14 17" key="1">
    <citation type="submission" date="2016-06" db="EMBL/GenBank/DDBJ databases">
        <authorList>
            <person name="Nicholson A.C."/>
        </authorList>
    </citation>
    <scope>NUCLEOTIDE SEQUENCE [LARGE SCALE GENOMIC DNA]</scope>
    <source>
        <strain evidence="14 17">G4123</strain>
    </source>
</reference>
<feature type="domain" description="FtsX extracellular" evidence="13">
    <location>
        <begin position="78"/>
        <end position="153"/>
    </location>
</feature>
<dbReference type="GO" id="GO:0005886">
    <property type="term" value="C:plasma membrane"/>
    <property type="evidence" value="ECO:0007669"/>
    <property type="project" value="UniProtKB-SubCell"/>
</dbReference>
<protein>
    <recommendedName>
        <fullName evidence="3 10">Cell division protein FtsX</fullName>
    </recommendedName>
</protein>
<reference evidence="15 16" key="2">
    <citation type="submission" date="2016-07" db="EMBL/GenBank/DDBJ databases">
        <title>Revisiting the Taxonomy of the Elizabethkingia Genus based on Whole-Genome Sequencing, Optical Mapping, and MALDI-TOF.</title>
        <authorList>
            <person name="Nicholson A.C."/>
        </authorList>
    </citation>
    <scope>NUCLEOTIDE SEQUENCE [LARGE SCALE GENOMIC DNA]</scope>
    <source>
        <strain evidence="15 16">C1558</strain>
    </source>
</reference>
<evidence type="ECO:0000256" key="4">
    <source>
        <dbReference type="ARBA" id="ARBA00022475"/>
    </source>
</evidence>
<evidence type="ECO:0000256" key="5">
    <source>
        <dbReference type="ARBA" id="ARBA00022618"/>
    </source>
</evidence>
<accession>A0AAJ3NG79</accession>
<keyword evidence="10" id="KW-0997">Cell inner membrane</keyword>
<sequence length="299" mass="33751">MAKSVDDFNKKRLRSSNITVVISIALVLFLIGLFGLILINAQKYSDYIKEQLVVNAYFDEHLDVKDSTKIAKLNQETFEAVQKLPFVKKATFITQDQAAKEAKKSLGIDSDALFEENIFPASIEVALKPEFVDPAKINGVVKQLSQVQGIKEVKNDSSLTIDVYNNLNRILTWILAFSIIFLVVAIVLINNSIRLKIFSKRFTIKTMQLVGAQRRFILMPFIKEAIILGLIGAVIGLTVLFAGWYYFTTEIGSVFITDQTKFVYLIILVLGVGVLITVLSTIFATWRFLRSRIDTLYYS</sequence>
<feature type="transmembrane region" description="Helical" evidence="11">
    <location>
        <begin position="262"/>
        <end position="289"/>
    </location>
</feature>
<feature type="transmembrane region" description="Helical" evidence="11">
    <location>
        <begin position="20"/>
        <end position="39"/>
    </location>
</feature>
<organism evidence="14 17">
    <name type="scientific">Elizabethkingia ursingii</name>
    <dbReference type="NCBI Taxonomy" id="1756150"/>
    <lineage>
        <taxon>Bacteria</taxon>
        <taxon>Pseudomonadati</taxon>
        <taxon>Bacteroidota</taxon>
        <taxon>Flavobacteriia</taxon>
        <taxon>Flavobacteriales</taxon>
        <taxon>Weeksellaceae</taxon>
        <taxon>Elizabethkingia</taxon>
    </lineage>
</organism>
<feature type="transmembrane region" description="Helical" evidence="11">
    <location>
        <begin position="225"/>
        <end position="247"/>
    </location>
</feature>